<dbReference type="InterPro" id="IPR050469">
    <property type="entry name" value="Diguanylate_Cyclase"/>
</dbReference>
<dbReference type="PANTHER" id="PTHR45138">
    <property type="entry name" value="REGULATORY COMPONENTS OF SENSORY TRANSDUCTION SYSTEM"/>
    <property type="match status" value="1"/>
</dbReference>
<gene>
    <name evidence="5" type="ORF">VITFI_CDS1179</name>
</gene>
<dbReference type="Proteomes" id="UP000199729">
    <property type="component" value="Chromosome"/>
</dbReference>
<dbReference type="PANTHER" id="PTHR45138:SF9">
    <property type="entry name" value="DIGUANYLATE CYCLASE DGCM-RELATED"/>
    <property type="match status" value="1"/>
</dbReference>
<dbReference type="SUPFAM" id="SSF55073">
    <property type="entry name" value="Nucleotide cyclase"/>
    <property type="match status" value="1"/>
</dbReference>
<keyword evidence="3" id="KW-1133">Transmembrane helix</keyword>
<name>A0A221KDN0_VITFI</name>
<dbReference type="AlphaFoldDB" id="A0A221KDN0"/>
<dbReference type="InterPro" id="IPR000160">
    <property type="entry name" value="GGDEF_dom"/>
</dbReference>
<dbReference type="CDD" id="cd01949">
    <property type="entry name" value="GGDEF"/>
    <property type="match status" value="1"/>
</dbReference>
<dbReference type="NCBIfam" id="TIGR00254">
    <property type="entry name" value="GGDEF"/>
    <property type="match status" value="1"/>
</dbReference>
<dbReference type="Pfam" id="PF00990">
    <property type="entry name" value="GGDEF"/>
    <property type="match status" value="1"/>
</dbReference>
<evidence type="ECO:0000313" key="6">
    <source>
        <dbReference type="Proteomes" id="UP000199729"/>
    </source>
</evidence>
<keyword evidence="3" id="KW-0472">Membrane</keyword>
<protein>
    <recommendedName>
        <fullName evidence="1">diguanylate cyclase</fullName>
        <ecNumber evidence="1">2.7.7.65</ecNumber>
    </recommendedName>
</protein>
<sequence>MINAVFITSVFGLADALGAVQLSPVHRWAVRSSAVLDGLLLLGLWGRRERFRFAVWAHWGLSLGLNVSGLLTVPQDELRVLWFFMHLAGSFMLLGPGAGVFSGGLLWGVAVVANGHSAQPYSPAAMVTLSVAMLATTWMFWAYASQMHQARQAVALSRERLRELSMHDPLTGVFNARAFQALCEPPLRQAQAEARWDHALLFIDLDHFKQVNDRHGHAAGDAVLCAAATCLQTHLRAADVLGRVGGEEFCVFAPHTSLAGAAQLGEKLRAALEALQPPLPSGQRLPISASIGVAAGRPGHQGLSDLQREADQAMYQAKASGRNRVCQAAS</sequence>
<dbReference type="EC" id="2.7.7.65" evidence="1"/>
<dbReference type="SMART" id="SM00267">
    <property type="entry name" value="GGDEF"/>
    <property type="match status" value="1"/>
</dbReference>
<evidence type="ECO:0000256" key="1">
    <source>
        <dbReference type="ARBA" id="ARBA00012528"/>
    </source>
</evidence>
<dbReference type="GO" id="GO:0052621">
    <property type="term" value="F:diguanylate cyclase activity"/>
    <property type="evidence" value="ECO:0007669"/>
    <property type="project" value="UniProtKB-EC"/>
</dbReference>
<comment type="catalytic activity">
    <reaction evidence="2">
        <text>2 GTP = 3',3'-c-di-GMP + 2 diphosphate</text>
        <dbReference type="Rhea" id="RHEA:24898"/>
        <dbReference type="ChEBI" id="CHEBI:33019"/>
        <dbReference type="ChEBI" id="CHEBI:37565"/>
        <dbReference type="ChEBI" id="CHEBI:58805"/>
        <dbReference type="EC" id="2.7.7.65"/>
    </reaction>
</comment>
<dbReference type="GO" id="GO:0005886">
    <property type="term" value="C:plasma membrane"/>
    <property type="evidence" value="ECO:0007669"/>
    <property type="project" value="TreeGrafter"/>
</dbReference>
<evidence type="ECO:0000256" key="3">
    <source>
        <dbReference type="SAM" id="Phobius"/>
    </source>
</evidence>
<keyword evidence="6" id="KW-1185">Reference proteome</keyword>
<feature type="transmembrane region" description="Helical" evidence="3">
    <location>
        <begin position="124"/>
        <end position="144"/>
    </location>
</feature>
<organism evidence="5 6">
    <name type="scientific">Vitreoscilla filiformis</name>
    <dbReference type="NCBI Taxonomy" id="63"/>
    <lineage>
        <taxon>Bacteria</taxon>
        <taxon>Pseudomonadati</taxon>
        <taxon>Pseudomonadota</taxon>
        <taxon>Betaproteobacteria</taxon>
        <taxon>Neisseriales</taxon>
        <taxon>Neisseriaceae</taxon>
        <taxon>Vitreoscilla</taxon>
    </lineage>
</organism>
<feature type="domain" description="GGDEF" evidence="4">
    <location>
        <begin position="196"/>
        <end position="330"/>
    </location>
</feature>
<proteinExistence type="predicted"/>
<dbReference type="GO" id="GO:0043709">
    <property type="term" value="P:cell adhesion involved in single-species biofilm formation"/>
    <property type="evidence" value="ECO:0007669"/>
    <property type="project" value="TreeGrafter"/>
</dbReference>
<dbReference type="InterPro" id="IPR029787">
    <property type="entry name" value="Nucleotide_cyclase"/>
</dbReference>
<feature type="transmembrane region" description="Helical" evidence="3">
    <location>
        <begin position="53"/>
        <end position="71"/>
    </location>
</feature>
<evidence type="ECO:0000256" key="2">
    <source>
        <dbReference type="ARBA" id="ARBA00034247"/>
    </source>
</evidence>
<dbReference type="EMBL" id="CP022423">
    <property type="protein sequence ID" value="ASM76957.1"/>
    <property type="molecule type" value="Genomic_DNA"/>
</dbReference>
<keyword evidence="3" id="KW-0812">Transmembrane</keyword>
<evidence type="ECO:0000313" key="5">
    <source>
        <dbReference type="EMBL" id="ASM76957.1"/>
    </source>
</evidence>
<reference evidence="5 6" key="1">
    <citation type="submission" date="2017-07" db="EMBL/GenBank/DDBJ databases">
        <title>Complete Genome Sequence of the cosmetic ferment Vitreoscilla filiformis (ATCC15551).</title>
        <authorList>
            <person name="Contreras S."/>
            <person name="Sagory-Zalkind P."/>
            <person name="Blanquart H."/>
            <person name="Iltis A."/>
            <person name="Morand S.C."/>
        </authorList>
    </citation>
    <scope>NUCLEOTIDE SEQUENCE [LARGE SCALE GENOMIC DNA]</scope>
    <source>
        <strain evidence="5 6">ATCC 15551</strain>
    </source>
</reference>
<dbReference type="GO" id="GO:1902201">
    <property type="term" value="P:negative regulation of bacterial-type flagellum-dependent cell motility"/>
    <property type="evidence" value="ECO:0007669"/>
    <property type="project" value="TreeGrafter"/>
</dbReference>
<evidence type="ECO:0000259" key="4">
    <source>
        <dbReference type="PROSITE" id="PS50887"/>
    </source>
</evidence>
<accession>A0A221KDN0</accession>
<dbReference type="InterPro" id="IPR043128">
    <property type="entry name" value="Rev_trsase/Diguanyl_cyclase"/>
</dbReference>
<dbReference type="KEGG" id="vff:VITFI_CDS1179"/>
<dbReference type="PROSITE" id="PS50887">
    <property type="entry name" value="GGDEF"/>
    <property type="match status" value="1"/>
</dbReference>
<dbReference type="Gene3D" id="3.30.70.270">
    <property type="match status" value="1"/>
</dbReference>
<feature type="transmembrane region" description="Helical" evidence="3">
    <location>
        <begin position="83"/>
        <end position="112"/>
    </location>
</feature>
<dbReference type="FunFam" id="3.30.70.270:FF:000001">
    <property type="entry name" value="Diguanylate cyclase domain protein"/>
    <property type="match status" value="1"/>
</dbReference>